<reference evidence="1 2" key="1">
    <citation type="submission" date="2016-07" db="EMBL/GenBank/DDBJ databases">
        <title>Pervasive Adenine N6-methylation of Active Genes in Fungi.</title>
        <authorList>
            <consortium name="DOE Joint Genome Institute"/>
            <person name="Mondo S.J."/>
            <person name="Dannebaum R.O."/>
            <person name="Kuo R.C."/>
            <person name="Labutti K."/>
            <person name="Haridas S."/>
            <person name="Kuo A."/>
            <person name="Salamov A."/>
            <person name="Ahrendt S.R."/>
            <person name="Lipzen A."/>
            <person name="Sullivan W."/>
            <person name="Andreopoulos W.B."/>
            <person name="Clum A."/>
            <person name="Lindquist E."/>
            <person name="Daum C."/>
            <person name="Ramamoorthy G.K."/>
            <person name="Gryganskyi A."/>
            <person name="Culley D."/>
            <person name="Magnuson J.K."/>
            <person name="James T.Y."/>
            <person name="O'Malley M.A."/>
            <person name="Stajich J.E."/>
            <person name="Spatafora J.W."/>
            <person name="Visel A."/>
            <person name="Grigoriev I.V."/>
        </authorList>
    </citation>
    <scope>NUCLEOTIDE SEQUENCE [LARGE SCALE GENOMIC DNA]</scope>
    <source>
        <strain evidence="1 2">NRRL 2496</strain>
    </source>
</reference>
<proteinExistence type="predicted"/>
<dbReference type="EMBL" id="MCGN01000005">
    <property type="protein sequence ID" value="ORY96187.1"/>
    <property type="molecule type" value="Genomic_DNA"/>
</dbReference>
<accession>A0A1X2HBN5</accession>
<organism evidence="1 2">
    <name type="scientific">Syncephalastrum racemosum</name>
    <name type="common">Filamentous fungus</name>
    <dbReference type="NCBI Taxonomy" id="13706"/>
    <lineage>
        <taxon>Eukaryota</taxon>
        <taxon>Fungi</taxon>
        <taxon>Fungi incertae sedis</taxon>
        <taxon>Mucoromycota</taxon>
        <taxon>Mucoromycotina</taxon>
        <taxon>Mucoromycetes</taxon>
        <taxon>Mucorales</taxon>
        <taxon>Syncephalastraceae</taxon>
        <taxon>Syncephalastrum</taxon>
    </lineage>
</organism>
<evidence type="ECO:0000313" key="2">
    <source>
        <dbReference type="Proteomes" id="UP000242180"/>
    </source>
</evidence>
<comment type="caution">
    <text evidence="1">The sequence shown here is derived from an EMBL/GenBank/DDBJ whole genome shotgun (WGS) entry which is preliminary data.</text>
</comment>
<evidence type="ECO:0000313" key="1">
    <source>
        <dbReference type="EMBL" id="ORY96187.1"/>
    </source>
</evidence>
<gene>
    <name evidence="1" type="ORF">BCR43DRAFT_268012</name>
</gene>
<dbReference type="AlphaFoldDB" id="A0A1X2HBN5"/>
<sequence>MSGMPLASHFFFPESNILRIPFKHVPAFVVYTVAAQGFGTFTVTVVTSKVERSPIYGHQRNSLLASCAPWFPRSQIESF</sequence>
<dbReference type="Proteomes" id="UP000242180">
    <property type="component" value="Unassembled WGS sequence"/>
</dbReference>
<name>A0A1X2HBN5_SYNRA</name>
<keyword evidence="2" id="KW-1185">Reference proteome</keyword>
<protein>
    <submittedName>
        <fullName evidence="1">Uncharacterized protein</fullName>
    </submittedName>
</protein>
<dbReference type="InParanoid" id="A0A1X2HBN5"/>